<organism evidence="9">
    <name type="scientific">Schistocephalus solidus</name>
    <name type="common">Tapeworm</name>
    <dbReference type="NCBI Taxonomy" id="70667"/>
    <lineage>
        <taxon>Eukaryota</taxon>
        <taxon>Metazoa</taxon>
        <taxon>Spiralia</taxon>
        <taxon>Lophotrochozoa</taxon>
        <taxon>Platyhelminthes</taxon>
        <taxon>Cestoda</taxon>
        <taxon>Eucestoda</taxon>
        <taxon>Diphyllobothriidea</taxon>
        <taxon>Diphyllobothriidae</taxon>
        <taxon>Schistocephalus</taxon>
    </lineage>
</organism>
<evidence type="ECO:0000259" key="8">
    <source>
        <dbReference type="Pfam" id="PF13850"/>
    </source>
</evidence>
<reference evidence="9" key="1">
    <citation type="submission" date="2016-01" db="EMBL/GenBank/DDBJ databases">
        <title>Reference transcriptome for the parasite Schistocephalus solidus: insights into the molecular evolution of parasitism.</title>
        <authorList>
            <person name="Hebert F.O."/>
            <person name="Grambauer S."/>
            <person name="Barber I."/>
            <person name="Landry C.R."/>
            <person name="Aubin-Horth N."/>
        </authorList>
    </citation>
    <scope>NUCLEOTIDE SEQUENCE</scope>
</reference>
<dbReference type="EMBL" id="GEEE01005989">
    <property type="protein sequence ID" value="JAP57236.1"/>
    <property type="molecule type" value="Transcribed_RNA"/>
</dbReference>
<protein>
    <submittedName>
        <fullName evidence="9">Endoplasmic reticulum-Golgi intermediate compartment protein 2</fullName>
    </submittedName>
</protein>
<proteinExistence type="inferred from homology"/>
<evidence type="ECO:0000256" key="1">
    <source>
        <dbReference type="ARBA" id="ARBA00004457"/>
    </source>
</evidence>
<sequence>MEVRKRLHSPGDNDEKENITESFKHIDAFTKLPRECVKSTSSGGGVSILTFLVILFLVLAEIFRFLNPAVEFNYSVDGRRDGIIQINVDLTIAMKCSELSLDIVDQSGGVLGRSSDVKTIDSTFALSDKRRKQFQAKRAFLSELRTKYHSIYQTFWISHTSNLLGVNQFGEVREIAALPKQADACRFVGTFKVEKVQGNMHVAVGKAFNMNENIHVHISHPYANGVRNFSHRIHHLSFGTPIKNHVNPLDSEEVVSDDSAMMYQYFIQVVPTTFSTRRGTVETYQYAVTEQGRSISHANGSHGVPGIFFRYDIFPVRVDVVETGDTVVRLFIRLSAIAGGVYATVGFLCQLFTQLLPTFLSIYTPLRRRTSSLSTGLGPEPLMPEEDS</sequence>
<evidence type="ECO:0000256" key="2">
    <source>
        <dbReference type="ARBA" id="ARBA00005648"/>
    </source>
</evidence>
<evidence type="ECO:0000256" key="4">
    <source>
        <dbReference type="ARBA" id="ARBA00022989"/>
    </source>
</evidence>
<evidence type="ECO:0000259" key="7">
    <source>
        <dbReference type="Pfam" id="PF07970"/>
    </source>
</evidence>
<feature type="domain" description="Endoplasmic reticulum vesicle transporter N-terminal" evidence="8">
    <location>
        <begin position="23"/>
        <end position="108"/>
    </location>
</feature>
<keyword evidence="3 6" id="KW-0812">Transmembrane</keyword>
<dbReference type="GO" id="GO:0033116">
    <property type="term" value="C:endoplasmic reticulum-Golgi intermediate compartment membrane"/>
    <property type="evidence" value="ECO:0007669"/>
    <property type="project" value="UniProtKB-SubCell"/>
</dbReference>
<dbReference type="GO" id="GO:0006890">
    <property type="term" value="P:retrograde vesicle-mediated transport, Golgi to endoplasmic reticulum"/>
    <property type="evidence" value="ECO:0007669"/>
    <property type="project" value="TreeGrafter"/>
</dbReference>
<evidence type="ECO:0000256" key="5">
    <source>
        <dbReference type="ARBA" id="ARBA00023136"/>
    </source>
</evidence>
<dbReference type="InterPro" id="IPR012936">
    <property type="entry name" value="Erv_C"/>
</dbReference>
<dbReference type="InterPro" id="IPR039542">
    <property type="entry name" value="Erv_N"/>
</dbReference>
<evidence type="ECO:0000256" key="6">
    <source>
        <dbReference type="SAM" id="Phobius"/>
    </source>
</evidence>
<accession>A0A0X3QCS2</accession>
<dbReference type="GO" id="GO:0005783">
    <property type="term" value="C:endoplasmic reticulum"/>
    <property type="evidence" value="ECO:0007669"/>
    <property type="project" value="TreeGrafter"/>
</dbReference>
<dbReference type="Pfam" id="PF13850">
    <property type="entry name" value="ERGIC_N"/>
    <property type="match status" value="1"/>
</dbReference>
<feature type="transmembrane region" description="Helical" evidence="6">
    <location>
        <begin position="48"/>
        <end position="66"/>
    </location>
</feature>
<dbReference type="GO" id="GO:0006888">
    <property type="term" value="P:endoplasmic reticulum to Golgi vesicle-mediated transport"/>
    <property type="evidence" value="ECO:0007669"/>
    <property type="project" value="TreeGrafter"/>
</dbReference>
<dbReference type="InterPro" id="IPR045888">
    <property type="entry name" value="Erv"/>
</dbReference>
<feature type="domain" description="Endoplasmic reticulum vesicle transporter C-terminal" evidence="7">
    <location>
        <begin position="181"/>
        <end position="347"/>
    </location>
</feature>
<evidence type="ECO:0000313" key="9">
    <source>
        <dbReference type="EMBL" id="JAP57236.1"/>
    </source>
</evidence>
<evidence type="ECO:0000256" key="3">
    <source>
        <dbReference type="ARBA" id="ARBA00022692"/>
    </source>
</evidence>
<name>A0A0X3QCS2_SCHSO</name>
<comment type="similarity">
    <text evidence="2">Belongs to the ERGIC family.</text>
</comment>
<keyword evidence="4 6" id="KW-1133">Transmembrane helix</keyword>
<keyword evidence="5 6" id="KW-0472">Membrane</keyword>
<dbReference type="GO" id="GO:0030134">
    <property type="term" value="C:COPII-coated ER to Golgi transport vesicle"/>
    <property type="evidence" value="ECO:0007669"/>
    <property type="project" value="TreeGrafter"/>
</dbReference>
<comment type="subcellular location">
    <subcellularLocation>
        <location evidence="1">Endoplasmic reticulum-Golgi intermediate compartment membrane</location>
        <topology evidence="1">Multi-pass membrane protein</topology>
    </subcellularLocation>
</comment>
<gene>
    <name evidence="9" type="primary">ERGI2</name>
    <name evidence="9" type="ORF">TR127007</name>
</gene>
<dbReference type="AlphaFoldDB" id="A0A0X3QCS2"/>
<dbReference type="PANTHER" id="PTHR10984:SF30">
    <property type="entry name" value="ENDOPLASMIC RETICULUM-GOLGI INTERMEDIATE COMPARTMENT PROTEIN 2"/>
    <property type="match status" value="1"/>
</dbReference>
<dbReference type="PANTHER" id="PTHR10984">
    <property type="entry name" value="ENDOPLASMIC RETICULUM-GOLGI INTERMEDIATE COMPARTMENT PROTEIN"/>
    <property type="match status" value="1"/>
</dbReference>
<dbReference type="Pfam" id="PF07970">
    <property type="entry name" value="COPIIcoated_ERV"/>
    <property type="match status" value="1"/>
</dbReference>